<evidence type="ECO:0000313" key="1">
    <source>
        <dbReference type="EMBL" id="OQR73728.1"/>
    </source>
</evidence>
<gene>
    <name evidence="1" type="ORF">BIW11_03522</name>
</gene>
<organism evidence="1 2">
    <name type="scientific">Tropilaelaps mercedesae</name>
    <dbReference type="NCBI Taxonomy" id="418985"/>
    <lineage>
        <taxon>Eukaryota</taxon>
        <taxon>Metazoa</taxon>
        <taxon>Ecdysozoa</taxon>
        <taxon>Arthropoda</taxon>
        <taxon>Chelicerata</taxon>
        <taxon>Arachnida</taxon>
        <taxon>Acari</taxon>
        <taxon>Parasitiformes</taxon>
        <taxon>Mesostigmata</taxon>
        <taxon>Gamasina</taxon>
        <taxon>Dermanyssoidea</taxon>
        <taxon>Laelapidae</taxon>
        <taxon>Tropilaelaps</taxon>
    </lineage>
</organism>
<dbReference type="Proteomes" id="UP000192247">
    <property type="component" value="Unassembled WGS sequence"/>
</dbReference>
<comment type="caution">
    <text evidence="1">The sequence shown here is derived from an EMBL/GenBank/DDBJ whole genome shotgun (WGS) entry which is preliminary data.</text>
</comment>
<proteinExistence type="predicted"/>
<accession>A0A1V9XK46</accession>
<reference evidence="1 2" key="1">
    <citation type="journal article" date="2017" name="Gigascience">
        <title>Draft genome of the honey bee ectoparasitic mite, Tropilaelaps mercedesae, is shaped by the parasitic life history.</title>
        <authorList>
            <person name="Dong X."/>
            <person name="Armstrong S.D."/>
            <person name="Xia D."/>
            <person name="Makepeace B.L."/>
            <person name="Darby A.C."/>
            <person name="Kadowaki T."/>
        </authorList>
    </citation>
    <scope>NUCLEOTIDE SEQUENCE [LARGE SCALE GENOMIC DNA]</scope>
    <source>
        <strain evidence="1">Wuxi-XJTLU</strain>
    </source>
</reference>
<evidence type="ECO:0000313" key="2">
    <source>
        <dbReference type="Proteomes" id="UP000192247"/>
    </source>
</evidence>
<protein>
    <submittedName>
        <fullName evidence="1">Uncharacterized protein</fullName>
    </submittedName>
</protein>
<dbReference type="EMBL" id="MNPL01009444">
    <property type="protein sequence ID" value="OQR73728.1"/>
    <property type="molecule type" value="Genomic_DNA"/>
</dbReference>
<keyword evidence="2" id="KW-1185">Reference proteome</keyword>
<name>A0A1V9XK46_9ACAR</name>
<sequence length="35" mass="3997">MCKMSCSRSRVLIWLFSQVMAVNPVLIMPTRLLAT</sequence>
<dbReference type="AlphaFoldDB" id="A0A1V9XK46"/>
<dbReference type="InParanoid" id="A0A1V9XK46"/>